<organism evidence="2 3">
    <name type="scientific">Spiroplasma monobiae MQ-1</name>
    <dbReference type="NCBI Taxonomy" id="1336748"/>
    <lineage>
        <taxon>Bacteria</taxon>
        <taxon>Bacillati</taxon>
        <taxon>Mycoplasmatota</taxon>
        <taxon>Mollicutes</taxon>
        <taxon>Entomoplasmatales</taxon>
        <taxon>Spiroplasmataceae</taxon>
        <taxon>Spiroplasma</taxon>
    </lineage>
</organism>
<feature type="transmembrane region" description="Helical" evidence="1">
    <location>
        <begin position="59"/>
        <end position="80"/>
    </location>
</feature>
<feature type="transmembrane region" description="Helical" evidence="1">
    <location>
        <begin position="6"/>
        <end position="29"/>
    </location>
</feature>
<sequence>MNIDYIFIAYLFALCIVLNLFFFVIAFIFKSDVFTDITYALTFLLSTTIILAWKQQFSIIQILIYSLVFLWSIRLGGYLFKRIIKIKHDKRFDNIRNSFIKFLGFWLLQGTSVFLIVMPASFALTIPKEYFDDTNYISYAFILIALLGLIFETIGDEQKNKFYNTKEKKKEFIDTGLWKISRHPNYFGEMVFWLFLTSAFLTNFIMKNNSDSKIYLQLLWFLSPVYIICLLLFLSGVPILERNAYKKFKDNDDYQNYVKKTSIVFPFIGKKGYTNKVKKMQKKR</sequence>
<evidence type="ECO:0000313" key="3">
    <source>
        <dbReference type="Proteomes" id="UP000234790"/>
    </source>
</evidence>
<evidence type="ECO:0000313" key="2">
    <source>
        <dbReference type="EMBL" id="AUM62712.1"/>
    </source>
</evidence>
<dbReference type="RefSeq" id="WP_101780769.1">
    <property type="nucleotide sequence ID" value="NZ_CP025543.1"/>
</dbReference>
<dbReference type="PANTHER" id="PTHR32251">
    <property type="entry name" value="3-OXO-5-ALPHA-STEROID 4-DEHYDROGENASE"/>
    <property type="match status" value="1"/>
</dbReference>
<name>A0A2K9LUI5_SPISQ</name>
<evidence type="ECO:0008006" key="4">
    <source>
        <dbReference type="Google" id="ProtNLM"/>
    </source>
</evidence>
<proteinExistence type="predicted"/>
<dbReference type="InterPro" id="IPR010721">
    <property type="entry name" value="UstE-like"/>
</dbReference>
<gene>
    <name evidence="2" type="ORF">SMONO_v1c04630</name>
</gene>
<dbReference type="EMBL" id="CP025543">
    <property type="protein sequence ID" value="AUM62712.1"/>
    <property type="molecule type" value="Genomic_DNA"/>
</dbReference>
<keyword evidence="3" id="KW-1185">Reference proteome</keyword>
<dbReference type="Gene3D" id="1.20.120.1630">
    <property type="match status" value="1"/>
</dbReference>
<dbReference type="PANTHER" id="PTHR32251:SF17">
    <property type="entry name" value="STEROID 5-ALPHA REDUCTASE C-TERMINAL DOMAIN-CONTAINING PROTEIN"/>
    <property type="match status" value="1"/>
</dbReference>
<dbReference type="GO" id="GO:0016020">
    <property type="term" value="C:membrane"/>
    <property type="evidence" value="ECO:0007669"/>
    <property type="project" value="TreeGrafter"/>
</dbReference>
<evidence type="ECO:0000256" key="1">
    <source>
        <dbReference type="SAM" id="Phobius"/>
    </source>
</evidence>
<protein>
    <recommendedName>
        <fullName evidence="4">Steroid 5-alpha reductase C-terminal domain-containing protein</fullName>
    </recommendedName>
</protein>
<keyword evidence="1" id="KW-0472">Membrane</keyword>
<dbReference type="AlphaFoldDB" id="A0A2K9LUI5"/>
<keyword evidence="1" id="KW-0812">Transmembrane</keyword>
<keyword evidence="1" id="KW-1133">Transmembrane helix</keyword>
<reference evidence="2 3" key="1">
    <citation type="submission" date="2017-12" db="EMBL/GenBank/DDBJ databases">
        <title>Complete genome sequence of Spiroplasma monobiae MQ-1 (ATCC 33825).</title>
        <authorList>
            <person name="Tsai Y.-M."/>
            <person name="Lo W.-S."/>
            <person name="Wu P.-S."/>
            <person name="Cho S.-T."/>
            <person name="Kuo C.-H."/>
        </authorList>
    </citation>
    <scope>NUCLEOTIDE SEQUENCE [LARGE SCALE GENOMIC DNA]</scope>
    <source>
        <strain evidence="2 3">MQ-1</strain>
    </source>
</reference>
<dbReference type="Pfam" id="PF06966">
    <property type="entry name" value="DUF1295"/>
    <property type="match status" value="1"/>
</dbReference>
<feature type="transmembrane region" description="Helical" evidence="1">
    <location>
        <begin position="100"/>
        <end position="124"/>
    </location>
</feature>
<dbReference type="Proteomes" id="UP000234790">
    <property type="component" value="Chromosome"/>
</dbReference>
<accession>A0A2K9LUI5</accession>
<dbReference type="OrthoDB" id="9779233at2"/>
<dbReference type="KEGG" id="smoo:SMONO_v1c04630"/>
<feature type="transmembrane region" description="Helical" evidence="1">
    <location>
        <begin position="186"/>
        <end position="206"/>
    </location>
</feature>
<feature type="transmembrane region" description="Helical" evidence="1">
    <location>
        <begin position="136"/>
        <end position="154"/>
    </location>
</feature>
<feature type="transmembrane region" description="Helical" evidence="1">
    <location>
        <begin position="218"/>
        <end position="240"/>
    </location>
</feature>